<dbReference type="SMART" id="SM00208">
    <property type="entry name" value="TNFR"/>
    <property type="match status" value="1"/>
</dbReference>
<keyword evidence="4 11" id="KW-1133">Transmembrane helix</keyword>
<evidence type="ECO:0000259" key="14">
    <source>
        <dbReference type="PROSITE" id="PS50835"/>
    </source>
</evidence>
<evidence type="ECO:0000313" key="16">
    <source>
        <dbReference type="Proteomes" id="UP001159405"/>
    </source>
</evidence>
<feature type="disulfide bond" evidence="9">
    <location>
        <begin position="90"/>
        <end position="103"/>
    </location>
</feature>
<dbReference type="Gene3D" id="2.10.50.10">
    <property type="entry name" value="Tumor Necrosis Factor Receptor, subunit A, domain 2"/>
    <property type="match status" value="1"/>
</dbReference>
<dbReference type="Gene3D" id="2.60.40.10">
    <property type="entry name" value="Immunoglobulins"/>
    <property type="match status" value="1"/>
</dbReference>
<dbReference type="Pfam" id="PF00020">
    <property type="entry name" value="TNFR_c6"/>
    <property type="match status" value="1"/>
</dbReference>
<keyword evidence="8" id="KW-0325">Glycoprotein</keyword>
<keyword evidence="3" id="KW-0677">Repeat</keyword>
<dbReference type="InterPro" id="IPR007110">
    <property type="entry name" value="Ig-like_dom"/>
</dbReference>
<dbReference type="Proteomes" id="UP001159405">
    <property type="component" value="Unassembled WGS sequence"/>
</dbReference>
<evidence type="ECO:0000256" key="3">
    <source>
        <dbReference type="ARBA" id="ARBA00022737"/>
    </source>
</evidence>
<dbReference type="PROSITE" id="PS00652">
    <property type="entry name" value="TNFR_NGFR_1"/>
    <property type="match status" value="2"/>
</dbReference>
<dbReference type="InterPro" id="IPR013783">
    <property type="entry name" value="Ig-like_fold"/>
</dbReference>
<dbReference type="PROSITE" id="PS50050">
    <property type="entry name" value="TNFR_NGFR_2"/>
    <property type="match status" value="1"/>
</dbReference>
<keyword evidence="2 11" id="KW-0812">Transmembrane</keyword>
<dbReference type="InterPro" id="IPR036179">
    <property type="entry name" value="Ig-like_dom_sf"/>
</dbReference>
<dbReference type="PANTHER" id="PTHR12120:SF10">
    <property type="entry name" value="TNFR-CYS DOMAIN-CONTAINING PROTEIN"/>
    <property type="match status" value="1"/>
</dbReference>
<dbReference type="SMART" id="SM00409">
    <property type="entry name" value="IG"/>
    <property type="match status" value="1"/>
</dbReference>
<dbReference type="InterPro" id="IPR003599">
    <property type="entry name" value="Ig_sub"/>
</dbReference>
<evidence type="ECO:0000256" key="1">
    <source>
        <dbReference type="ARBA" id="ARBA00004167"/>
    </source>
</evidence>
<dbReference type="SUPFAM" id="SSF48726">
    <property type="entry name" value="Immunoglobulin"/>
    <property type="match status" value="1"/>
</dbReference>
<keyword evidence="7" id="KW-0675">Receptor</keyword>
<feature type="disulfide bond" evidence="9">
    <location>
        <begin position="93"/>
        <end position="111"/>
    </location>
</feature>
<feature type="region of interest" description="Disordered" evidence="10">
    <location>
        <begin position="286"/>
        <end position="323"/>
    </location>
</feature>
<keyword evidence="6 9" id="KW-1015">Disulfide bond</keyword>
<dbReference type="EMBL" id="CALNXK010000028">
    <property type="protein sequence ID" value="CAH3115421.1"/>
    <property type="molecule type" value="Genomic_DNA"/>
</dbReference>
<evidence type="ECO:0000256" key="10">
    <source>
        <dbReference type="SAM" id="MobiDB-lite"/>
    </source>
</evidence>
<dbReference type="Pfam" id="PF13927">
    <property type="entry name" value="Ig_3"/>
    <property type="match status" value="1"/>
</dbReference>
<keyword evidence="12" id="KW-0732">Signal</keyword>
<feature type="region of interest" description="Disordered" evidence="10">
    <location>
        <begin position="344"/>
        <end position="374"/>
    </location>
</feature>
<evidence type="ECO:0000256" key="6">
    <source>
        <dbReference type="ARBA" id="ARBA00023157"/>
    </source>
</evidence>
<evidence type="ECO:0000256" key="11">
    <source>
        <dbReference type="SAM" id="Phobius"/>
    </source>
</evidence>
<evidence type="ECO:0000256" key="4">
    <source>
        <dbReference type="ARBA" id="ARBA00022989"/>
    </source>
</evidence>
<accession>A0ABN8NMR9</accession>
<feature type="compositionally biased region" description="Polar residues" evidence="10">
    <location>
        <begin position="213"/>
        <end position="231"/>
    </location>
</feature>
<keyword evidence="16" id="KW-1185">Reference proteome</keyword>
<dbReference type="PROSITE" id="PS50835">
    <property type="entry name" value="IG_LIKE"/>
    <property type="match status" value="1"/>
</dbReference>
<comment type="caution">
    <text evidence="9">Lacks conserved residue(s) required for the propagation of feature annotation.</text>
</comment>
<evidence type="ECO:0000313" key="15">
    <source>
        <dbReference type="EMBL" id="CAH3115421.1"/>
    </source>
</evidence>
<dbReference type="InterPro" id="IPR011029">
    <property type="entry name" value="DEATH-like_dom_sf"/>
</dbReference>
<proteinExistence type="predicted"/>
<evidence type="ECO:0000256" key="12">
    <source>
        <dbReference type="SAM" id="SignalP"/>
    </source>
</evidence>
<keyword evidence="5 11" id="KW-0472">Membrane</keyword>
<feature type="compositionally biased region" description="Basic and acidic residues" evidence="10">
    <location>
        <begin position="262"/>
        <end position="271"/>
    </location>
</feature>
<reference evidence="15 16" key="1">
    <citation type="submission" date="2022-05" db="EMBL/GenBank/DDBJ databases">
        <authorList>
            <consortium name="Genoscope - CEA"/>
            <person name="William W."/>
        </authorList>
    </citation>
    <scope>NUCLEOTIDE SEQUENCE [LARGE SCALE GENOMIC DNA]</scope>
</reference>
<sequence>MRSSLFAIAFGVCLVIQPINSRVICGKNQYRIVNSTGTFQRCLYCDTCHKGFGLHPECGSTLLDPPTTGCHACKVGTFSSEYDSSPCKACHHCAEHEIKNAECTNKSDTVCSGKCEQGYFMSKTVHNCQECSACCLDGKDEKVQECARLAIDKDCSPRPDRNCGSSNPGASDSKKPLSISYIIIIVFGVLGFLVAVCLLILMAYCWQKRHRQSGQQPEEQRNGSANTSSSHKYVREGPRTESKVTFDSHCGVNPSYHGTPRALREEVKVEEPKPVPCKDGIALVALPEEKQKSTNNKNNDKPSVVSRQGSQDSQTSGDFRKRSFSSRSIGELVEKIGSLKRDNSLLESDEDSETHEPIKISKHPKSQTAKEGSKVELACKLEKKSKNFMYQWFKDDVALIGQDKSVLDLNPVQLRDFGCYMCRVSYKDLFGEAEKSKPARLDVIPHPGLNGMRLKRLAELDVGIMDRVALLLETRKHGCGDWRRIGSKHDMEDPDIAALANAPSNAGDRGKAVLDFVKATKPNLTVYDFCKTLKEDNFKRLDIVKELENHFLVSIESDGQ</sequence>
<organism evidence="15 16">
    <name type="scientific">Porites lobata</name>
    <dbReference type="NCBI Taxonomy" id="104759"/>
    <lineage>
        <taxon>Eukaryota</taxon>
        <taxon>Metazoa</taxon>
        <taxon>Cnidaria</taxon>
        <taxon>Anthozoa</taxon>
        <taxon>Hexacorallia</taxon>
        <taxon>Scleractinia</taxon>
        <taxon>Fungiina</taxon>
        <taxon>Poritidae</taxon>
        <taxon>Porites</taxon>
    </lineage>
</organism>
<feature type="compositionally biased region" description="Basic and acidic residues" evidence="10">
    <location>
        <begin position="233"/>
        <end position="246"/>
    </location>
</feature>
<feature type="chain" id="PRO_5047284454" evidence="12">
    <location>
        <begin position="22"/>
        <end position="560"/>
    </location>
</feature>
<evidence type="ECO:0000256" key="9">
    <source>
        <dbReference type="PROSITE-ProRule" id="PRU00206"/>
    </source>
</evidence>
<feature type="region of interest" description="Disordered" evidence="10">
    <location>
        <begin position="212"/>
        <end position="271"/>
    </location>
</feature>
<comment type="subcellular location">
    <subcellularLocation>
        <location evidence="1">Membrane</location>
        <topology evidence="1">Single-pass membrane protein</topology>
    </subcellularLocation>
</comment>
<feature type="transmembrane region" description="Helical" evidence="11">
    <location>
        <begin position="181"/>
        <end position="206"/>
    </location>
</feature>
<feature type="signal peptide" evidence="12">
    <location>
        <begin position="1"/>
        <end position="21"/>
    </location>
</feature>
<dbReference type="InterPro" id="IPR001368">
    <property type="entry name" value="TNFR/NGFR_Cys_rich_reg"/>
</dbReference>
<evidence type="ECO:0000259" key="13">
    <source>
        <dbReference type="PROSITE" id="PS50050"/>
    </source>
</evidence>
<dbReference type="InterPro" id="IPR047526">
    <property type="entry name" value="TNR19/27/EDAR"/>
</dbReference>
<protein>
    <submittedName>
        <fullName evidence="15">Uncharacterized protein</fullName>
    </submittedName>
</protein>
<feature type="domain" description="Ig-like" evidence="14">
    <location>
        <begin position="357"/>
        <end position="442"/>
    </location>
</feature>
<name>A0ABN8NMR9_9CNID</name>
<evidence type="ECO:0000256" key="2">
    <source>
        <dbReference type="ARBA" id="ARBA00022692"/>
    </source>
</evidence>
<dbReference type="Gene3D" id="1.10.533.10">
    <property type="entry name" value="Death Domain, Fas"/>
    <property type="match status" value="1"/>
</dbReference>
<feature type="domain" description="TNFR-Cys" evidence="13">
    <location>
        <begin position="72"/>
        <end position="111"/>
    </location>
</feature>
<gene>
    <name evidence="15" type="ORF">PLOB_00023653</name>
</gene>
<evidence type="ECO:0000256" key="8">
    <source>
        <dbReference type="ARBA" id="ARBA00023180"/>
    </source>
</evidence>
<dbReference type="PANTHER" id="PTHR12120">
    <property type="entry name" value="TNFR-CYS DOMAIN-CONTAINING PROTEIN"/>
    <property type="match status" value="1"/>
</dbReference>
<comment type="caution">
    <text evidence="15">The sequence shown here is derived from an EMBL/GenBank/DDBJ whole genome shotgun (WGS) entry which is preliminary data.</text>
</comment>
<feature type="compositionally biased region" description="Polar residues" evidence="10">
    <location>
        <begin position="305"/>
        <end position="317"/>
    </location>
</feature>
<feature type="repeat" description="TNFR-Cys" evidence="9">
    <location>
        <begin position="72"/>
        <end position="111"/>
    </location>
</feature>
<evidence type="ECO:0000256" key="5">
    <source>
        <dbReference type="ARBA" id="ARBA00023136"/>
    </source>
</evidence>
<evidence type="ECO:0000256" key="7">
    <source>
        <dbReference type="ARBA" id="ARBA00023170"/>
    </source>
</evidence>